<dbReference type="AlphaFoldDB" id="U4Q195"/>
<dbReference type="KEGG" id="rir:BN877_II0016"/>
<accession>U4Q195</accession>
<organism evidence="1 2">
    <name type="scientific">Agrobacterium pusense</name>
    <dbReference type="NCBI Taxonomy" id="648995"/>
    <lineage>
        <taxon>Bacteria</taxon>
        <taxon>Pseudomonadati</taxon>
        <taxon>Pseudomonadota</taxon>
        <taxon>Alphaproteobacteria</taxon>
        <taxon>Hyphomicrobiales</taxon>
        <taxon>Rhizobiaceae</taxon>
        <taxon>Rhizobium/Agrobacterium group</taxon>
        <taxon>Agrobacterium</taxon>
    </lineage>
</organism>
<dbReference type="EMBL" id="HG518323">
    <property type="protein sequence ID" value="CDI09818.1"/>
    <property type="molecule type" value="Genomic_DNA"/>
</dbReference>
<gene>
    <name evidence="1" type="ORF">BN877_II0016</name>
</gene>
<proteinExistence type="predicted"/>
<dbReference type="Proteomes" id="UP000016944">
    <property type="component" value="Chromosome II"/>
</dbReference>
<dbReference type="HOGENOM" id="CLU_1546391_0_0_5"/>
<sequence>MNDREALPDIDIAAGQDRLTFVKRMVSIAESEPGMTVELHQDTFGNEGLHFTNFFLPGFSENIRSGEQLIVPLGEARIFIEMLSADWQADHPTRNEYITFCKEVFGPLLRAHNKAFGTHYRMGVSRPRADYQLPPQSKRLFERFSILAKHAHTASFGLGQVLPIRPQQPEGVA</sequence>
<protein>
    <submittedName>
        <fullName evidence="1">Uncharacterized protein</fullName>
    </submittedName>
</protein>
<reference evidence="1 2" key="1">
    <citation type="journal article" date="2013" name="Genome Announc.">
        <title>Complete Genome Sequence of the Sesbania Symbiont and Rice Growth-Promoting Endophyte Rhizobium sp. Strain IRBG74.</title>
        <authorList>
            <person name="Crook M.B."/>
            <person name="Mitra S."/>
            <person name="Ane J.M."/>
            <person name="Sadowsky M.J."/>
            <person name="Gyaneshwar P."/>
        </authorList>
    </citation>
    <scope>NUCLEOTIDE SEQUENCE [LARGE SCALE GENOMIC DNA]</scope>
    <source>
        <strain evidence="1 2">IRBG74</strain>
    </source>
</reference>
<dbReference type="RefSeq" id="WP_022562575.1">
    <property type="nucleotide sequence ID" value="NC_022545.1"/>
</dbReference>
<evidence type="ECO:0000313" key="2">
    <source>
        <dbReference type="Proteomes" id="UP000016944"/>
    </source>
</evidence>
<evidence type="ECO:0000313" key="1">
    <source>
        <dbReference type="EMBL" id="CDI09818.1"/>
    </source>
</evidence>
<name>U4Q195_9HYPH</name>